<evidence type="ECO:0000313" key="2">
    <source>
        <dbReference type="EMBL" id="PIT90357.1"/>
    </source>
</evidence>
<feature type="transmembrane region" description="Helical" evidence="1">
    <location>
        <begin position="12"/>
        <end position="32"/>
    </location>
</feature>
<evidence type="ECO:0000313" key="3">
    <source>
        <dbReference type="Proteomes" id="UP000230543"/>
    </source>
</evidence>
<sequence>MINKTSIIRELSLTILAIILLLLLINPLHLWMPSQLQMYLVLVLVLAVLILGLFFIREKVQDEREAQHRSFAGRIAFLSGSLIALIGIVIQSLNHNLDTWLLLTLGVMVAAKFLARFYSDSHH</sequence>
<keyword evidence="1" id="KW-1133">Transmembrane helix</keyword>
<dbReference type="AlphaFoldDB" id="A0A2M6WC61"/>
<comment type="caution">
    <text evidence="2">The sequence shown here is derived from an EMBL/GenBank/DDBJ whole genome shotgun (WGS) entry which is preliminary data.</text>
</comment>
<keyword evidence="1" id="KW-0812">Transmembrane</keyword>
<dbReference type="EMBL" id="PFBO01000093">
    <property type="protein sequence ID" value="PIT90357.1"/>
    <property type="molecule type" value="Genomic_DNA"/>
</dbReference>
<reference evidence="3" key="1">
    <citation type="submission" date="2017-09" db="EMBL/GenBank/DDBJ databases">
        <title>Depth-based differentiation of microbial function through sediment-hosted aquifers and enrichment of novel symbionts in the deep terrestrial subsurface.</title>
        <authorList>
            <person name="Probst A.J."/>
            <person name="Ladd B."/>
            <person name="Jarett J.K."/>
            <person name="Geller-Mcgrath D.E."/>
            <person name="Sieber C.M.K."/>
            <person name="Emerson J.B."/>
            <person name="Anantharaman K."/>
            <person name="Thomas B.C."/>
            <person name="Malmstrom R."/>
            <person name="Stieglmeier M."/>
            <person name="Klingl A."/>
            <person name="Woyke T."/>
            <person name="Ryan C.M."/>
            <person name="Banfield J.F."/>
        </authorList>
    </citation>
    <scope>NUCLEOTIDE SEQUENCE [LARGE SCALE GENOMIC DNA]</scope>
</reference>
<accession>A0A2M6WC61</accession>
<feature type="transmembrane region" description="Helical" evidence="1">
    <location>
        <begin position="99"/>
        <end position="118"/>
    </location>
</feature>
<protein>
    <recommendedName>
        <fullName evidence="4">DUF2178 domain-containing protein</fullName>
    </recommendedName>
</protein>
<keyword evidence="1" id="KW-0472">Membrane</keyword>
<evidence type="ECO:0008006" key="4">
    <source>
        <dbReference type="Google" id="ProtNLM"/>
    </source>
</evidence>
<proteinExistence type="predicted"/>
<gene>
    <name evidence="2" type="ORF">COU22_02600</name>
</gene>
<feature type="transmembrane region" description="Helical" evidence="1">
    <location>
        <begin position="76"/>
        <end position="93"/>
    </location>
</feature>
<organism evidence="2 3">
    <name type="scientific">Candidatus Komeilibacteria bacterium CG10_big_fil_rev_8_21_14_0_10_41_13</name>
    <dbReference type="NCBI Taxonomy" id="1974476"/>
    <lineage>
        <taxon>Bacteria</taxon>
        <taxon>Candidatus Komeiliibacteriota</taxon>
    </lineage>
</organism>
<dbReference type="Proteomes" id="UP000230543">
    <property type="component" value="Unassembled WGS sequence"/>
</dbReference>
<evidence type="ECO:0000256" key="1">
    <source>
        <dbReference type="SAM" id="Phobius"/>
    </source>
</evidence>
<feature type="transmembrane region" description="Helical" evidence="1">
    <location>
        <begin position="38"/>
        <end position="56"/>
    </location>
</feature>
<name>A0A2M6WC61_9BACT</name>